<accession>X8JBY1</accession>
<comment type="caution">
    <text evidence="3">The sequence shown here is derived from an EMBL/GenBank/DDBJ whole genome shotgun (WGS) entry which is preliminary data.</text>
</comment>
<dbReference type="OrthoDB" id="10255000at2759"/>
<feature type="coiled-coil region" evidence="1">
    <location>
        <begin position="110"/>
        <end position="172"/>
    </location>
</feature>
<evidence type="ECO:0000256" key="2">
    <source>
        <dbReference type="SAM" id="MobiDB-lite"/>
    </source>
</evidence>
<sequence>MDVPAPATAHVDIPSGVLHWVDASEILAKEFIVTKPGGNRQVHGSLNSDEDLKGLQTANVTRAPNHHLVIQWSELRSAESTLIQRDADLAAVQTALRSLEAAREHPTTDKFSMELELDRLRRDLERCEDELARARRELTDAETRGREREAVVDKMHAEKRELETQLANLKTIETDTASYKVRITELESRLSKDQRSHATTEAQYREQITERNTLLLTICKYVDQVLGVDKKRSGDGKPFTNFSVFHDRILERLRSLTMINTEFTKRAKELEAKLMGKIQDLNKTLDARMRGLDKFEVSLKTVAETRQGELDALRTHNDELTMEIRHPSLSAFSRRGATNTEIKSLVARAERRLQNAKNQLASAEERFEQQSERNSDSEMRWEARLNAAEEKVKRNRQGAKERAIESENAVW</sequence>
<organism evidence="3 4">
    <name type="scientific">Rhizoctonia solani AG-3 Rhs1AP</name>
    <dbReference type="NCBI Taxonomy" id="1086054"/>
    <lineage>
        <taxon>Eukaryota</taxon>
        <taxon>Fungi</taxon>
        <taxon>Dikarya</taxon>
        <taxon>Basidiomycota</taxon>
        <taxon>Agaricomycotina</taxon>
        <taxon>Agaricomycetes</taxon>
        <taxon>Cantharellales</taxon>
        <taxon>Ceratobasidiaceae</taxon>
        <taxon>Rhizoctonia</taxon>
    </lineage>
</organism>
<name>X8JBY1_9AGAM</name>
<dbReference type="Proteomes" id="UP000030108">
    <property type="component" value="Unassembled WGS sequence"/>
</dbReference>
<feature type="coiled-coil region" evidence="1">
    <location>
        <begin position="339"/>
        <end position="380"/>
    </location>
</feature>
<keyword evidence="1" id="KW-0175">Coiled coil</keyword>
<protein>
    <submittedName>
        <fullName evidence="3">Anucleate primary sterigmata protein B, putative</fullName>
    </submittedName>
</protein>
<feature type="region of interest" description="Disordered" evidence="2">
    <location>
        <begin position="390"/>
        <end position="411"/>
    </location>
</feature>
<evidence type="ECO:0000256" key="1">
    <source>
        <dbReference type="SAM" id="Coils"/>
    </source>
</evidence>
<evidence type="ECO:0000313" key="3">
    <source>
        <dbReference type="EMBL" id="EUC60453.1"/>
    </source>
</evidence>
<reference evidence="4" key="1">
    <citation type="journal article" date="2014" name="Genome Announc.">
        <title>Draft genome sequence of the plant-pathogenic soil fungus Rhizoctonia solani anastomosis group 3 strain Rhs1AP.</title>
        <authorList>
            <person name="Cubeta M.A."/>
            <person name="Thomas E."/>
            <person name="Dean R.A."/>
            <person name="Jabaji S."/>
            <person name="Neate S.M."/>
            <person name="Tavantzis S."/>
            <person name="Toda T."/>
            <person name="Vilgalys R."/>
            <person name="Bharathan N."/>
            <person name="Fedorova-Abrams N."/>
            <person name="Pakala S.B."/>
            <person name="Pakala S.M."/>
            <person name="Zafar N."/>
            <person name="Joardar V."/>
            <person name="Losada L."/>
            <person name="Nierman W.C."/>
        </authorList>
    </citation>
    <scope>NUCLEOTIDE SEQUENCE [LARGE SCALE GENOMIC DNA]</scope>
    <source>
        <strain evidence="4">AG-3</strain>
    </source>
</reference>
<proteinExistence type="predicted"/>
<evidence type="ECO:0000313" key="4">
    <source>
        <dbReference type="Proteomes" id="UP000030108"/>
    </source>
</evidence>
<dbReference type="Gene3D" id="1.10.287.1490">
    <property type="match status" value="1"/>
</dbReference>
<feature type="non-terminal residue" evidence="3">
    <location>
        <position position="411"/>
    </location>
</feature>
<dbReference type="AlphaFoldDB" id="X8JBY1"/>
<gene>
    <name evidence="3" type="ORF">RSOL_344910</name>
</gene>
<feature type="compositionally biased region" description="Basic and acidic residues" evidence="2">
    <location>
        <begin position="390"/>
        <end position="405"/>
    </location>
</feature>
<dbReference type="EMBL" id="JATN01000319">
    <property type="protein sequence ID" value="EUC60453.1"/>
    <property type="molecule type" value="Genomic_DNA"/>
</dbReference>